<comment type="caution">
    <text evidence="2">The sequence shown here is derived from an EMBL/GenBank/DDBJ whole genome shotgun (WGS) entry which is preliminary data.</text>
</comment>
<keyword evidence="3" id="KW-1185">Reference proteome</keyword>
<evidence type="ECO:0000313" key="2">
    <source>
        <dbReference type="EMBL" id="MBV7264932.1"/>
    </source>
</evidence>
<evidence type="ECO:0000313" key="3">
    <source>
        <dbReference type="Proteomes" id="UP000699975"/>
    </source>
</evidence>
<organism evidence="2 3">
    <name type="scientific">Erythrobacter ani</name>
    <dbReference type="NCBI Taxonomy" id="2827235"/>
    <lineage>
        <taxon>Bacteria</taxon>
        <taxon>Pseudomonadati</taxon>
        <taxon>Pseudomonadota</taxon>
        <taxon>Alphaproteobacteria</taxon>
        <taxon>Sphingomonadales</taxon>
        <taxon>Erythrobacteraceae</taxon>
        <taxon>Erythrobacter/Porphyrobacter group</taxon>
        <taxon>Erythrobacter</taxon>
    </lineage>
</organism>
<accession>A0ABS6SK83</accession>
<feature type="chain" id="PRO_5045364653" evidence="1">
    <location>
        <begin position="26"/>
        <end position="131"/>
    </location>
</feature>
<gene>
    <name evidence="2" type="ORF">KCG45_01920</name>
</gene>
<proteinExistence type="predicted"/>
<dbReference type="RefSeq" id="WP_218315457.1">
    <property type="nucleotide sequence ID" value="NZ_JAGSPB010000001.1"/>
</dbReference>
<evidence type="ECO:0000256" key="1">
    <source>
        <dbReference type="SAM" id="SignalP"/>
    </source>
</evidence>
<dbReference type="Proteomes" id="UP000699975">
    <property type="component" value="Unassembled WGS sequence"/>
</dbReference>
<dbReference type="NCBIfam" id="TIGR04433">
    <property type="entry name" value="UrcA_uranyl"/>
    <property type="match status" value="1"/>
</dbReference>
<keyword evidence="1" id="KW-0732">Signal</keyword>
<feature type="signal peptide" evidence="1">
    <location>
        <begin position="1"/>
        <end position="25"/>
    </location>
</feature>
<sequence>MNRSRMIHKRHLPLLCAAMALVAGAGGVRAESPSSTAEPEQMAIAYDDLDLTSEEGRAALQSRVDRGIDKACLMNRSAPTLRKYIEQKRMAQRCKARAQMQSEAHIQLAVEASLAKSRLASAEAVRTEMPK</sequence>
<reference evidence="2 3" key="1">
    <citation type="submission" date="2021-04" db="EMBL/GenBank/DDBJ databases">
        <authorList>
            <person name="Pira H."/>
            <person name="Risdian C."/>
            <person name="Wink J."/>
        </authorList>
    </citation>
    <scope>NUCLEOTIDE SEQUENCE [LARGE SCALE GENOMIC DNA]</scope>
    <source>
        <strain evidence="2 3">WH131</strain>
    </source>
</reference>
<dbReference type="InterPro" id="IPR030972">
    <property type="entry name" value="UrcA_uranyl"/>
</dbReference>
<name>A0ABS6SK83_9SPHN</name>
<dbReference type="EMBL" id="JAGSPB010000001">
    <property type="protein sequence ID" value="MBV7264932.1"/>
    <property type="molecule type" value="Genomic_DNA"/>
</dbReference>
<protein>
    <submittedName>
        <fullName evidence="2">UrcA family protein</fullName>
    </submittedName>
</protein>